<accession>A0A7X0C4E6</accession>
<dbReference type="AlphaFoldDB" id="A0A7X0C4E6"/>
<proteinExistence type="predicted"/>
<sequence>MTGAPETWERLARSLRGDLPGRWTLRGPGSHPFLVREPVAWTIAWVGHRRRGSHGTLSAGVLPLVEPFTGWHLEYGTVMDDVVGGPRTLDLDSPEALGVARAFVLGHALEILGHWSLERIAETAEARFAARPDDPRGSGWTVLPGCRVVLATGSPEEAARRLAGPDPEDREYYGGLANAWRAGGREAALRFLRRHRDDVLRGEQVDRARS</sequence>
<protein>
    <recommendedName>
        <fullName evidence="3">DUF4304 domain-containing protein</fullName>
    </recommendedName>
</protein>
<gene>
    <name evidence="1" type="ORF">FHU36_004857</name>
</gene>
<name>A0A7X0C4E6_9ACTN</name>
<evidence type="ECO:0000313" key="1">
    <source>
        <dbReference type="EMBL" id="MBB6348312.1"/>
    </source>
</evidence>
<keyword evidence="2" id="KW-1185">Reference proteome</keyword>
<reference evidence="1 2" key="1">
    <citation type="submission" date="2020-08" db="EMBL/GenBank/DDBJ databases">
        <title>Sequencing the genomes of 1000 actinobacteria strains.</title>
        <authorList>
            <person name="Klenk H.-P."/>
        </authorList>
    </citation>
    <scope>NUCLEOTIDE SEQUENCE [LARGE SCALE GENOMIC DNA]</scope>
    <source>
        <strain evidence="1 2">DSM 45913</strain>
    </source>
</reference>
<dbReference type="Proteomes" id="UP000583800">
    <property type="component" value="Unassembled WGS sequence"/>
</dbReference>
<organism evidence="1 2">
    <name type="scientific">Nonomuraea muscovyensis</name>
    <dbReference type="NCBI Taxonomy" id="1124761"/>
    <lineage>
        <taxon>Bacteria</taxon>
        <taxon>Bacillati</taxon>
        <taxon>Actinomycetota</taxon>
        <taxon>Actinomycetes</taxon>
        <taxon>Streptosporangiales</taxon>
        <taxon>Streptosporangiaceae</taxon>
        <taxon>Nonomuraea</taxon>
    </lineage>
</organism>
<evidence type="ECO:0000313" key="2">
    <source>
        <dbReference type="Proteomes" id="UP000583800"/>
    </source>
</evidence>
<dbReference type="RefSeq" id="WP_185086098.1">
    <property type="nucleotide sequence ID" value="NZ_JACHJB010000002.1"/>
</dbReference>
<comment type="caution">
    <text evidence="1">The sequence shown here is derived from an EMBL/GenBank/DDBJ whole genome shotgun (WGS) entry which is preliminary data.</text>
</comment>
<evidence type="ECO:0008006" key="3">
    <source>
        <dbReference type="Google" id="ProtNLM"/>
    </source>
</evidence>
<dbReference type="EMBL" id="JACHJB010000002">
    <property type="protein sequence ID" value="MBB6348312.1"/>
    <property type="molecule type" value="Genomic_DNA"/>
</dbReference>